<evidence type="ECO:0000313" key="3">
    <source>
        <dbReference type="EMBL" id="CAD8845118.1"/>
    </source>
</evidence>
<dbReference type="InterPro" id="IPR036938">
    <property type="entry name" value="PAP2/HPO_sf"/>
</dbReference>
<dbReference type="Gene3D" id="1.20.144.10">
    <property type="entry name" value="Phosphatidic acid phosphatase type 2/haloperoxidase"/>
    <property type="match status" value="1"/>
</dbReference>
<accession>A0A7S1A7N7</accession>
<dbReference type="Pfam" id="PF01569">
    <property type="entry name" value="PAP2"/>
    <property type="match status" value="1"/>
</dbReference>
<dbReference type="InterPro" id="IPR000326">
    <property type="entry name" value="PAP2/HPO"/>
</dbReference>
<feature type="transmembrane region" description="Helical" evidence="1">
    <location>
        <begin position="147"/>
        <end position="169"/>
    </location>
</feature>
<evidence type="ECO:0000259" key="2">
    <source>
        <dbReference type="Pfam" id="PF01569"/>
    </source>
</evidence>
<name>A0A7S1A7N7_NOCSC</name>
<proteinExistence type="predicted"/>
<feature type="transmembrane region" description="Helical" evidence="1">
    <location>
        <begin position="76"/>
        <end position="97"/>
    </location>
</feature>
<reference evidence="3" key="1">
    <citation type="submission" date="2021-01" db="EMBL/GenBank/DDBJ databases">
        <authorList>
            <person name="Corre E."/>
            <person name="Pelletier E."/>
            <person name="Niang G."/>
            <person name="Scheremetjew M."/>
            <person name="Finn R."/>
            <person name="Kale V."/>
            <person name="Holt S."/>
            <person name="Cochrane G."/>
            <person name="Meng A."/>
            <person name="Brown T."/>
            <person name="Cohen L."/>
        </authorList>
    </citation>
    <scope>NUCLEOTIDE SEQUENCE</scope>
</reference>
<feature type="transmembrane region" description="Helical" evidence="1">
    <location>
        <begin position="175"/>
        <end position="196"/>
    </location>
</feature>
<evidence type="ECO:0000256" key="1">
    <source>
        <dbReference type="SAM" id="Phobius"/>
    </source>
</evidence>
<keyword evidence="1" id="KW-0472">Membrane</keyword>
<feature type="transmembrane region" description="Helical" evidence="1">
    <location>
        <begin position="46"/>
        <end position="70"/>
    </location>
</feature>
<dbReference type="SUPFAM" id="SSF48317">
    <property type="entry name" value="Acid phosphatase/Vanadium-dependent haloperoxidase"/>
    <property type="match status" value="1"/>
</dbReference>
<protein>
    <recommendedName>
        <fullName evidence="2">Phosphatidic acid phosphatase type 2/haloperoxidase domain-containing protein</fullName>
    </recommendedName>
</protein>
<dbReference type="AlphaFoldDB" id="A0A7S1A7N7"/>
<dbReference type="EMBL" id="HBFQ01027572">
    <property type="protein sequence ID" value="CAD8845118.1"/>
    <property type="molecule type" value="Transcribed_RNA"/>
</dbReference>
<gene>
    <name evidence="3" type="ORF">NSCI0253_LOCUS19468</name>
</gene>
<feature type="domain" description="Phosphatidic acid phosphatase type 2/haloperoxidase" evidence="2">
    <location>
        <begin position="82"/>
        <end position="194"/>
    </location>
</feature>
<keyword evidence="1" id="KW-0812">Transmembrane</keyword>
<keyword evidence="1" id="KW-1133">Transmembrane helix</keyword>
<sequence>MASDSDYLLAQSTANTYDPELGDCGSGPAKLAVLQVSVAWPFDWSFINLAALFFSFLPFLFPLVVLGVVLCVLQDWFVGVHCLVLIVISGVVSEFVMKPFCQQPRPPESANRHSDGTPTHGMPSGHVLCCTTLAVWLSLEAIRGLPIFEVAMVMTVTTLLLFFVAWSRWHLRDHYAGQIAVSLCVGTLIGAIVFGIDCLCF</sequence>
<organism evidence="3">
    <name type="scientific">Noctiluca scintillans</name>
    <name type="common">Sea sparkle</name>
    <name type="synonym">Red tide dinoflagellate</name>
    <dbReference type="NCBI Taxonomy" id="2966"/>
    <lineage>
        <taxon>Eukaryota</taxon>
        <taxon>Sar</taxon>
        <taxon>Alveolata</taxon>
        <taxon>Dinophyceae</taxon>
        <taxon>Noctilucales</taxon>
        <taxon>Noctilucaceae</taxon>
        <taxon>Noctiluca</taxon>
    </lineage>
</organism>